<accession>A0ABR3N2Y0</accession>
<dbReference type="EMBL" id="JAYMGO010000007">
    <property type="protein sequence ID" value="KAL1271278.1"/>
    <property type="molecule type" value="Genomic_DNA"/>
</dbReference>
<protein>
    <submittedName>
        <fullName evidence="1">Uncharacterized protein</fullName>
    </submittedName>
</protein>
<comment type="caution">
    <text evidence="1">The sequence shown here is derived from an EMBL/GenBank/DDBJ whole genome shotgun (WGS) entry which is preliminary data.</text>
</comment>
<gene>
    <name evidence="1" type="ORF">QQF64_030294</name>
</gene>
<dbReference type="Proteomes" id="UP001558613">
    <property type="component" value="Unassembled WGS sequence"/>
</dbReference>
<proteinExistence type="predicted"/>
<keyword evidence="2" id="KW-1185">Reference proteome</keyword>
<evidence type="ECO:0000313" key="2">
    <source>
        <dbReference type="Proteomes" id="UP001558613"/>
    </source>
</evidence>
<evidence type="ECO:0000313" key="1">
    <source>
        <dbReference type="EMBL" id="KAL1271278.1"/>
    </source>
</evidence>
<sequence>MQRQTAWFWPIGQVEGGGERRFSGDSSELKCFCTALVMLIECLCQELIPPILTEQLAMLSSFAINRSTEQRREERCEKFF</sequence>
<name>A0ABR3N2Y0_9TELE</name>
<organism evidence="1 2">
    <name type="scientific">Cirrhinus molitorella</name>
    <name type="common">mud carp</name>
    <dbReference type="NCBI Taxonomy" id="172907"/>
    <lineage>
        <taxon>Eukaryota</taxon>
        <taxon>Metazoa</taxon>
        <taxon>Chordata</taxon>
        <taxon>Craniata</taxon>
        <taxon>Vertebrata</taxon>
        <taxon>Euteleostomi</taxon>
        <taxon>Actinopterygii</taxon>
        <taxon>Neopterygii</taxon>
        <taxon>Teleostei</taxon>
        <taxon>Ostariophysi</taxon>
        <taxon>Cypriniformes</taxon>
        <taxon>Cyprinidae</taxon>
        <taxon>Labeoninae</taxon>
        <taxon>Labeonini</taxon>
        <taxon>Cirrhinus</taxon>
    </lineage>
</organism>
<reference evidence="1 2" key="1">
    <citation type="submission" date="2023-09" db="EMBL/GenBank/DDBJ databases">
        <authorList>
            <person name="Wang M."/>
        </authorList>
    </citation>
    <scope>NUCLEOTIDE SEQUENCE [LARGE SCALE GENOMIC DNA]</scope>
    <source>
        <strain evidence="1">GT-2023</strain>
        <tissue evidence="1">Liver</tissue>
    </source>
</reference>